<feature type="compositionally biased region" description="Polar residues" evidence="1">
    <location>
        <begin position="95"/>
        <end position="106"/>
    </location>
</feature>
<feature type="region of interest" description="Disordered" evidence="1">
    <location>
        <begin position="68"/>
        <end position="106"/>
    </location>
</feature>
<dbReference type="Proteomes" id="UP000029964">
    <property type="component" value="Unassembled WGS sequence"/>
</dbReference>
<evidence type="ECO:0000313" key="2">
    <source>
        <dbReference type="EMBL" id="KFH42192.1"/>
    </source>
</evidence>
<name>A0A086SYL0_HAPC1</name>
<evidence type="ECO:0000256" key="1">
    <source>
        <dbReference type="SAM" id="MobiDB-lite"/>
    </source>
</evidence>
<evidence type="ECO:0000313" key="3">
    <source>
        <dbReference type="Proteomes" id="UP000029964"/>
    </source>
</evidence>
<feature type="compositionally biased region" description="Low complexity" evidence="1">
    <location>
        <begin position="72"/>
        <end position="86"/>
    </location>
</feature>
<protein>
    <submittedName>
        <fullName evidence="2">Uncharacterized protein</fullName>
    </submittedName>
</protein>
<dbReference type="HOGENOM" id="CLU_154723_1_1_1"/>
<comment type="caution">
    <text evidence="2">The sequence shown here is derived from an EMBL/GenBank/DDBJ whole genome shotgun (WGS) entry which is preliminary data.</text>
</comment>
<proteinExistence type="predicted"/>
<keyword evidence="3" id="KW-1185">Reference proteome</keyword>
<organism evidence="2 3">
    <name type="scientific">Hapsidospora chrysogenum (strain ATCC 11550 / CBS 779.69 / DSM 880 / IAM 14645 / JCM 23072 / IMI 49137)</name>
    <name type="common">Acremonium chrysogenum</name>
    <dbReference type="NCBI Taxonomy" id="857340"/>
    <lineage>
        <taxon>Eukaryota</taxon>
        <taxon>Fungi</taxon>
        <taxon>Dikarya</taxon>
        <taxon>Ascomycota</taxon>
        <taxon>Pezizomycotina</taxon>
        <taxon>Sordariomycetes</taxon>
        <taxon>Hypocreomycetidae</taxon>
        <taxon>Hypocreales</taxon>
        <taxon>Bionectriaceae</taxon>
        <taxon>Hapsidospora</taxon>
    </lineage>
</organism>
<accession>A0A086SYL0</accession>
<gene>
    <name evidence="2" type="ORF">ACRE_070870</name>
</gene>
<dbReference type="EMBL" id="JPKY01000101">
    <property type="protein sequence ID" value="KFH42192.1"/>
    <property type="molecule type" value="Genomic_DNA"/>
</dbReference>
<sequence>MQIKTNVRMLCSRVQTILRQRRRKQAHKPLPEISAPFDFKREPVLLPGISQEELSILREKAAASRIGVAETMPSSPMLSRNSSRSPIVTGLPSAKASTSSSPCFAY</sequence>
<dbReference type="OrthoDB" id="5226159at2759"/>
<reference evidence="3" key="1">
    <citation type="journal article" date="2014" name="Genome Announc.">
        <title>Genome sequence and annotation of Acremonium chrysogenum, producer of the beta-lactam antibiotic cephalosporin C.</title>
        <authorList>
            <person name="Terfehr D."/>
            <person name="Dahlmann T.A."/>
            <person name="Specht T."/>
            <person name="Zadra I."/>
            <person name="Kuernsteiner H."/>
            <person name="Kueck U."/>
        </authorList>
    </citation>
    <scope>NUCLEOTIDE SEQUENCE [LARGE SCALE GENOMIC DNA]</scope>
    <source>
        <strain evidence="3">ATCC 11550 / CBS 779.69 / DSM 880 / IAM 14645 / JCM 23072 / IMI 49137</strain>
    </source>
</reference>
<dbReference type="AlphaFoldDB" id="A0A086SYL0"/>